<reference evidence="1" key="1">
    <citation type="submission" date="2021-10" db="EMBL/GenBank/DDBJ databases">
        <authorList>
            <person name="Dean J.D."/>
            <person name="Kim M.K."/>
            <person name="Newey C.N."/>
            <person name="Stoker T.S."/>
            <person name="Thompson D.W."/>
            <person name="Grose J.H."/>
        </authorList>
    </citation>
    <scope>NUCLEOTIDE SEQUENCE</scope>
    <source>
        <strain evidence="1">BT635</strain>
    </source>
</reference>
<accession>A0ABS8AF31</accession>
<dbReference type="PROSITE" id="PS51257">
    <property type="entry name" value="PROKAR_LIPOPROTEIN"/>
    <property type="match status" value="1"/>
</dbReference>
<proteinExistence type="predicted"/>
<dbReference type="Proteomes" id="UP001165297">
    <property type="component" value="Unassembled WGS sequence"/>
</dbReference>
<dbReference type="EMBL" id="JAJADQ010000005">
    <property type="protein sequence ID" value="MCB2378327.1"/>
    <property type="molecule type" value="Genomic_DNA"/>
</dbReference>
<evidence type="ECO:0000313" key="1">
    <source>
        <dbReference type="EMBL" id="MCB2378327.1"/>
    </source>
</evidence>
<gene>
    <name evidence="1" type="ORF">LGH70_12075</name>
</gene>
<name>A0ABS8AF31_9BACT</name>
<sequence length="209" mass="23581">MRLCFMLPLAVLATVLLSGCEKDPEQHRLTDDQLAWQPYRVNEELRFGHAKDSQVRTYRITEVKDEQEKQYMGLNFLPFPSRDVFGQHITVTVQRTDTVAQPRTVLDLGLFYSSLDGGMVLEANAEWEGIISASLPIGFINAGLPIDTVRFPDAELLSTAAFGPTAYSQVIHVAFRYPTNGPIQGHLYYARQKGVVAFEEKGSLWYRLP</sequence>
<dbReference type="RefSeq" id="WP_226185907.1">
    <property type="nucleotide sequence ID" value="NZ_JAJADQ010000005.1"/>
</dbReference>
<comment type="caution">
    <text evidence="1">The sequence shown here is derived from an EMBL/GenBank/DDBJ whole genome shotgun (WGS) entry which is preliminary data.</text>
</comment>
<protein>
    <recommendedName>
        <fullName evidence="3">Lipoprotein</fullName>
    </recommendedName>
</protein>
<evidence type="ECO:0000313" key="2">
    <source>
        <dbReference type="Proteomes" id="UP001165297"/>
    </source>
</evidence>
<evidence type="ECO:0008006" key="3">
    <source>
        <dbReference type="Google" id="ProtNLM"/>
    </source>
</evidence>
<organism evidence="1 2">
    <name type="scientific">Hymenobacter nitidus</name>
    <dbReference type="NCBI Taxonomy" id="2880929"/>
    <lineage>
        <taxon>Bacteria</taxon>
        <taxon>Pseudomonadati</taxon>
        <taxon>Bacteroidota</taxon>
        <taxon>Cytophagia</taxon>
        <taxon>Cytophagales</taxon>
        <taxon>Hymenobacteraceae</taxon>
        <taxon>Hymenobacter</taxon>
    </lineage>
</organism>
<keyword evidence="2" id="KW-1185">Reference proteome</keyword>